<dbReference type="EMBL" id="BT146071">
    <property type="protein sequence ID" value="AFK45865.1"/>
    <property type="molecule type" value="mRNA"/>
</dbReference>
<sequence length="163" mass="17920">MLYGSSLGNVSIMIFLHFFSHSSKLKPSYIIKRSLSNLIAGVASRFKISVSTLLYNRSRLLIASFSSSRRARSRRFHMTIKTSSVSSPLSAASSIFSSTSSAALMKLEINFLAFLTSSSGYSFSRMPTSRYSSIFLSSSSSSSLRLRCNSLVFSRCRACHSSS</sequence>
<name>I3T023_MEDTR</name>
<accession>I3T023</accession>
<evidence type="ECO:0000313" key="1">
    <source>
        <dbReference type="EMBL" id="AFK45865.1"/>
    </source>
</evidence>
<organism evidence="1">
    <name type="scientific">Medicago truncatula</name>
    <name type="common">Barrel medic</name>
    <name type="synonym">Medicago tribuloides</name>
    <dbReference type="NCBI Taxonomy" id="3880"/>
    <lineage>
        <taxon>Eukaryota</taxon>
        <taxon>Viridiplantae</taxon>
        <taxon>Streptophyta</taxon>
        <taxon>Embryophyta</taxon>
        <taxon>Tracheophyta</taxon>
        <taxon>Spermatophyta</taxon>
        <taxon>Magnoliopsida</taxon>
        <taxon>eudicotyledons</taxon>
        <taxon>Gunneridae</taxon>
        <taxon>Pentapetalae</taxon>
        <taxon>rosids</taxon>
        <taxon>fabids</taxon>
        <taxon>Fabales</taxon>
        <taxon>Fabaceae</taxon>
        <taxon>Papilionoideae</taxon>
        <taxon>50 kb inversion clade</taxon>
        <taxon>NPAAA clade</taxon>
        <taxon>Hologalegina</taxon>
        <taxon>IRL clade</taxon>
        <taxon>Trifolieae</taxon>
        <taxon>Medicago</taxon>
    </lineage>
</organism>
<proteinExistence type="evidence at transcript level"/>
<reference evidence="1" key="1">
    <citation type="submission" date="2012-05" db="EMBL/GenBank/DDBJ databases">
        <authorList>
            <person name="Krishnakumar V."/>
            <person name="Cheung F."/>
            <person name="Xiao Y."/>
            <person name="Chan A."/>
            <person name="Moskal W.A."/>
            <person name="Town C.D."/>
        </authorList>
    </citation>
    <scope>NUCLEOTIDE SEQUENCE</scope>
</reference>
<protein>
    <submittedName>
        <fullName evidence="1">Uncharacterized protein</fullName>
    </submittedName>
</protein>
<dbReference type="AlphaFoldDB" id="I3T023"/>